<evidence type="ECO:0000313" key="10">
    <source>
        <dbReference type="Proteomes" id="UP000247569"/>
    </source>
</evidence>
<keyword evidence="4 7" id="KW-0812">Transmembrane</keyword>
<gene>
    <name evidence="9" type="ORF">DFR70_106360</name>
</gene>
<dbReference type="SUPFAM" id="SSF161098">
    <property type="entry name" value="MetI-like"/>
    <property type="match status" value="1"/>
</dbReference>
<keyword evidence="2 7" id="KW-0813">Transport</keyword>
<dbReference type="RefSeq" id="WP_040730012.1">
    <property type="nucleotide sequence ID" value="NZ_QJKF01000006.1"/>
</dbReference>
<comment type="caution">
    <text evidence="9">The sequence shown here is derived from an EMBL/GenBank/DDBJ whole genome shotgun (WGS) entry which is preliminary data.</text>
</comment>
<dbReference type="PROSITE" id="PS50928">
    <property type="entry name" value="ABC_TM1"/>
    <property type="match status" value="1"/>
</dbReference>
<evidence type="ECO:0000256" key="4">
    <source>
        <dbReference type="ARBA" id="ARBA00022692"/>
    </source>
</evidence>
<evidence type="ECO:0000256" key="1">
    <source>
        <dbReference type="ARBA" id="ARBA00004651"/>
    </source>
</evidence>
<comment type="subcellular location">
    <subcellularLocation>
        <location evidence="1 7">Cell membrane</location>
        <topology evidence="1 7">Multi-pass membrane protein</topology>
    </subcellularLocation>
</comment>
<organism evidence="9 10">
    <name type="scientific">Nocardia tenerifensis</name>
    <dbReference type="NCBI Taxonomy" id="228006"/>
    <lineage>
        <taxon>Bacteria</taxon>
        <taxon>Bacillati</taxon>
        <taxon>Actinomycetota</taxon>
        <taxon>Actinomycetes</taxon>
        <taxon>Mycobacteriales</taxon>
        <taxon>Nocardiaceae</taxon>
        <taxon>Nocardia</taxon>
    </lineage>
</organism>
<dbReference type="GO" id="GO:0055085">
    <property type="term" value="P:transmembrane transport"/>
    <property type="evidence" value="ECO:0007669"/>
    <property type="project" value="InterPro"/>
</dbReference>
<evidence type="ECO:0000256" key="3">
    <source>
        <dbReference type="ARBA" id="ARBA00022475"/>
    </source>
</evidence>
<proteinExistence type="inferred from homology"/>
<sequence>MAWYIVRRLLQMIPVFLGATLLIYALVFLVPGDPISALAGDKPMTPAVEAQLRARYHLDQPFFMQYLLYLKGIVTFDFGTAFSGRPVRAELARAFPITIKLAFMAVFIEAVFGVAFGLVAGLRKGKLFDSTMLVVSLVVIAVPIFVVGFLAQFLLGVKWEIAPVTVTGKASFTELLVPAFVLGSLSFAYVLRLTRNSVAENMSADYVRTATAKGLSRRRVVTVHILRNSMIPVITFVGADLGALMGGAIVTEGIFNIPGVGGTLYQAITRGEPPTVVSFVTVLIIIFLISNLVVDLLYAALDPRIRYV</sequence>
<feature type="transmembrane region" description="Helical" evidence="7">
    <location>
        <begin position="12"/>
        <end position="30"/>
    </location>
</feature>
<accession>A0A318JZ86</accession>
<evidence type="ECO:0000256" key="5">
    <source>
        <dbReference type="ARBA" id="ARBA00022989"/>
    </source>
</evidence>
<evidence type="ECO:0000259" key="8">
    <source>
        <dbReference type="PROSITE" id="PS50928"/>
    </source>
</evidence>
<dbReference type="EMBL" id="QJKF01000006">
    <property type="protein sequence ID" value="PXX63299.1"/>
    <property type="molecule type" value="Genomic_DNA"/>
</dbReference>
<dbReference type="OrthoDB" id="147639at2"/>
<feature type="transmembrane region" description="Helical" evidence="7">
    <location>
        <begin position="101"/>
        <end position="122"/>
    </location>
</feature>
<keyword evidence="5 7" id="KW-1133">Transmembrane helix</keyword>
<dbReference type="InterPro" id="IPR045621">
    <property type="entry name" value="BPD_transp_1_N"/>
</dbReference>
<feature type="transmembrane region" description="Helical" evidence="7">
    <location>
        <begin position="175"/>
        <end position="193"/>
    </location>
</feature>
<dbReference type="Pfam" id="PF19300">
    <property type="entry name" value="BPD_transp_1_N"/>
    <property type="match status" value="1"/>
</dbReference>
<dbReference type="Proteomes" id="UP000247569">
    <property type="component" value="Unassembled WGS sequence"/>
</dbReference>
<name>A0A318JZ86_9NOCA</name>
<dbReference type="InterPro" id="IPR000515">
    <property type="entry name" value="MetI-like"/>
</dbReference>
<feature type="transmembrane region" description="Helical" evidence="7">
    <location>
        <begin position="233"/>
        <end position="255"/>
    </location>
</feature>
<dbReference type="AlphaFoldDB" id="A0A318JZ86"/>
<keyword evidence="3" id="KW-1003">Cell membrane</keyword>
<dbReference type="CDD" id="cd06261">
    <property type="entry name" value="TM_PBP2"/>
    <property type="match status" value="1"/>
</dbReference>
<keyword evidence="10" id="KW-1185">Reference proteome</keyword>
<feature type="transmembrane region" description="Helical" evidence="7">
    <location>
        <begin position="134"/>
        <end position="155"/>
    </location>
</feature>
<dbReference type="PANTHER" id="PTHR43163">
    <property type="entry name" value="DIPEPTIDE TRANSPORT SYSTEM PERMEASE PROTEIN DPPB-RELATED"/>
    <property type="match status" value="1"/>
</dbReference>
<dbReference type="GO" id="GO:0005886">
    <property type="term" value="C:plasma membrane"/>
    <property type="evidence" value="ECO:0007669"/>
    <property type="project" value="UniProtKB-SubCell"/>
</dbReference>
<evidence type="ECO:0000313" key="9">
    <source>
        <dbReference type="EMBL" id="PXX63299.1"/>
    </source>
</evidence>
<dbReference type="Pfam" id="PF00528">
    <property type="entry name" value="BPD_transp_1"/>
    <property type="match status" value="1"/>
</dbReference>
<evidence type="ECO:0000256" key="2">
    <source>
        <dbReference type="ARBA" id="ARBA00022448"/>
    </source>
</evidence>
<dbReference type="InterPro" id="IPR035906">
    <property type="entry name" value="MetI-like_sf"/>
</dbReference>
<feature type="domain" description="ABC transmembrane type-1" evidence="8">
    <location>
        <begin position="95"/>
        <end position="298"/>
    </location>
</feature>
<comment type="similarity">
    <text evidence="7">Belongs to the binding-protein-dependent transport system permease family.</text>
</comment>
<feature type="transmembrane region" description="Helical" evidence="7">
    <location>
        <begin position="275"/>
        <end position="301"/>
    </location>
</feature>
<dbReference type="Gene3D" id="1.10.3720.10">
    <property type="entry name" value="MetI-like"/>
    <property type="match status" value="1"/>
</dbReference>
<reference evidence="9 10" key="1">
    <citation type="submission" date="2018-05" db="EMBL/GenBank/DDBJ databases">
        <title>Genomic Encyclopedia of Type Strains, Phase IV (KMG-IV): sequencing the most valuable type-strain genomes for metagenomic binning, comparative biology and taxonomic classification.</title>
        <authorList>
            <person name="Goeker M."/>
        </authorList>
    </citation>
    <scope>NUCLEOTIDE SEQUENCE [LARGE SCALE GENOMIC DNA]</scope>
    <source>
        <strain evidence="9 10">DSM 44704</strain>
    </source>
</reference>
<keyword evidence="6 7" id="KW-0472">Membrane</keyword>
<evidence type="ECO:0000256" key="6">
    <source>
        <dbReference type="ARBA" id="ARBA00023136"/>
    </source>
</evidence>
<evidence type="ECO:0000256" key="7">
    <source>
        <dbReference type="RuleBase" id="RU363032"/>
    </source>
</evidence>
<protein>
    <submittedName>
        <fullName evidence="9">Oligopeptide transport system permease protein</fullName>
    </submittedName>
</protein>
<dbReference type="PANTHER" id="PTHR43163:SF7">
    <property type="entry name" value="DIPEPTIDE-TRANSPORT INTEGRAL MEMBRANE PROTEIN ABC TRANSPORTER DPPB-RELATED"/>
    <property type="match status" value="1"/>
</dbReference>